<keyword evidence="1" id="KW-0819">tRNA processing</keyword>
<dbReference type="OrthoDB" id="435593at2759"/>
<dbReference type="GO" id="GO:0031267">
    <property type="term" value="F:small GTPase binding"/>
    <property type="evidence" value="ECO:0007669"/>
    <property type="project" value="InterPro"/>
</dbReference>
<dbReference type="PANTHER" id="PTHR12363:SF53">
    <property type="entry name" value="MRNA TRANSPORT REGULATOR MTR10"/>
    <property type="match status" value="1"/>
</dbReference>
<dbReference type="AlphaFoldDB" id="A0A420YEL1"/>
<organism evidence="4 5">
    <name type="scientific">Coniochaeta pulveracea</name>
    <dbReference type="NCBI Taxonomy" id="177199"/>
    <lineage>
        <taxon>Eukaryota</taxon>
        <taxon>Fungi</taxon>
        <taxon>Dikarya</taxon>
        <taxon>Ascomycota</taxon>
        <taxon>Pezizomycotina</taxon>
        <taxon>Sordariomycetes</taxon>
        <taxon>Sordariomycetidae</taxon>
        <taxon>Coniochaetales</taxon>
        <taxon>Coniochaetaceae</taxon>
        <taxon>Coniochaeta</taxon>
    </lineage>
</organism>
<dbReference type="SMART" id="SM00913">
    <property type="entry name" value="IBN_N"/>
    <property type="match status" value="1"/>
</dbReference>
<name>A0A420YEL1_9PEZI</name>
<evidence type="ECO:0000313" key="4">
    <source>
        <dbReference type="EMBL" id="RKU46204.1"/>
    </source>
</evidence>
<dbReference type="PANTHER" id="PTHR12363">
    <property type="entry name" value="TRANSPORTIN 3 AND IMPORTIN 13"/>
    <property type="match status" value="1"/>
</dbReference>
<dbReference type="Pfam" id="PF08389">
    <property type="entry name" value="Xpo1"/>
    <property type="match status" value="1"/>
</dbReference>
<dbReference type="Pfam" id="PF24140">
    <property type="entry name" value="TPR_TNPO3_IPO13_3rd"/>
    <property type="match status" value="1"/>
</dbReference>
<dbReference type="InterPro" id="IPR051345">
    <property type="entry name" value="Importin_beta-like_NTR"/>
</dbReference>
<dbReference type="Gene3D" id="1.25.10.10">
    <property type="entry name" value="Leucine-rich Repeat Variant"/>
    <property type="match status" value="1"/>
</dbReference>
<dbReference type="Pfam" id="PF24138">
    <property type="entry name" value="TPR_TNPO3_IPO13_2nd"/>
    <property type="match status" value="1"/>
</dbReference>
<evidence type="ECO:0000313" key="5">
    <source>
        <dbReference type="Proteomes" id="UP000275385"/>
    </source>
</evidence>
<dbReference type="Proteomes" id="UP000275385">
    <property type="component" value="Unassembled WGS sequence"/>
</dbReference>
<dbReference type="InterPro" id="IPR058537">
    <property type="entry name" value="TPR_TNPO3_IPO13_4th"/>
</dbReference>
<dbReference type="GO" id="GO:0008033">
    <property type="term" value="P:tRNA processing"/>
    <property type="evidence" value="ECO:0007669"/>
    <property type="project" value="UniProtKB-KW"/>
</dbReference>
<keyword evidence="5" id="KW-1185">Reference proteome</keyword>
<proteinExistence type="predicted"/>
<feature type="domain" description="Importin N-terminal" evidence="3">
    <location>
        <begin position="30"/>
        <end position="97"/>
    </location>
</feature>
<dbReference type="GO" id="GO:0005634">
    <property type="term" value="C:nucleus"/>
    <property type="evidence" value="ECO:0007669"/>
    <property type="project" value="UniProtKB-ARBA"/>
</dbReference>
<dbReference type="InterPro" id="IPR011989">
    <property type="entry name" value="ARM-like"/>
</dbReference>
<dbReference type="Pfam" id="PF24139">
    <property type="entry name" value="TPR_TNPO3_IPO13_4th"/>
    <property type="match status" value="1"/>
</dbReference>
<dbReference type="InterPro" id="IPR057941">
    <property type="entry name" value="TPR_TNPO3_IPO13_2nd"/>
</dbReference>
<dbReference type="STRING" id="177199.A0A420YEL1"/>
<dbReference type="InterPro" id="IPR013598">
    <property type="entry name" value="Exportin-1/Importin-b-like"/>
</dbReference>
<dbReference type="Pfam" id="PF03810">
    <property type="entry name" value="IBN_N"/>
    <property type="match status" value="1"/>
</dbReference>
<evidence type="ECO:0000256" key="1">
    <source>
        <dbReference type="ARBA" id="ARBA00022694"/>
    </source>
</evidence>
<comment type="caution">
    <text evidence="4">The sequence shown here is derived from an EMBL/GenBank/DDBJ whole genome shotgun (WGS) entry which is preliminary data.</text>
</comment>
<dbReference type="InterPro" id="IPR057942">
    <property type="entry name" value="TPR_TNPO3_IPO13_3rd"/>
</dbReference>
<reference evidence="4 5" key="1">
    <citation type="submission" date="2018-08" db="EMBL/GenBank/DDBJ databases">
        <title>Draft genome of the lignicolous fungus Coniochaeta pulveracea.</title>
        <authorList>
            <person name="Borstlap C.J."/>
            <person name="De Witt R.N."/>
            <person name="Botha A."/>
            <person name="Volschenk H."/>
        </authorList>
    </citation>
    <scope>NUCLEOTIDE SEQUENCE [LARGE SCALE GENOMIC DNA]</scope>
    <source>
        <strain evidence="4 5">CAB683</strain>
    </source>
</reference>
<comment type="function">
    <text evidence="2">tRNA nucleus export receptor which facilitates tRNA translocation across the nuclear pore complex. Involved in pre-tRNA splicing, probably by affecting the interaction of pre-tRNA with splicing endonuclease.</text>
</comment>
<sequence length="970" mass="109564">MASPEVMSPDVVLQAMATMRSGDTSQKKAAMDYLQRFQKSKEAWPITLGILENSSDGEAQVFAATTLKGKLTYDLATQVPESDLPALRSQILVLLKKYATANKPVRIQLCVCLAVLAIQMRTWNDVLSSVVTALGNDKESHACILDFLRVLPEEVTEGRKINLSEEELAQRTTELLSDNAEQVVQLLINYAQSSAEAATNTQLFECITSWLREVPVAAIAKSPLLNVIVNGLSHEHSLQAAAECLGSMCRETSDVDDNIETIQILLPRVVEQRSKIQAAAEDEDDDKDTLRALTRLFADAGDSWVVLIAREPQHFRPLVDALLECAARDTGRNAIEYTFNFWYELKQLIVLDRYAHSKVQLVDVYSKLVDVLMKLLEYPQSESANELDLFDGDREAEEKFREFRHHMGDTLKDCCEVMGTAQCLSKVLQAIQHWIHKYSTQATQTSVPHWQELEAPLFSMRAMGRMVDKEESVVLPQLMPLLVQIPSHEKLRFAAIMVIGRYTEWTAVHPEFLEAQFTYIVSSFDAESKEIVRAAAQAIKFFCTDCKHLLGPQVLQLQSFYNQILDKLPELSQEEITEGVANVVGVQKTEDIYNLLKLYCDPLVERLKLKANSATTEEGKLAVADHLQLFKIFAQYVVPYIHDGQENPAVKYWQEVFPVMSTVLDTFIGFVPICERVCRCWRTMLISYRTAMAPLLGPMAGKLADGFTKSRQGCFLWVTGAVLREFSEDREHVDDSTTENIYLFFETQATTVLRIMNDLPPQELPDVIEDFFRLLIDALLYYPHKLVPSNLFSPIFQAAVSALALEQRDPLSATLHYIRDLINYGSDHWVGGNDALGPASDHIRQLVKQLLMAQGEVLVNRIMAGMMITFPRDCFADGSGVLLGMFEILPQQTTEWVERTLRMLPEGTVTPAEANRLISKIREKLNPQDSGSLRQVRTLLQDFTNTYRRRYVAPREGLGQLEATRFHYNG</sequence>
<dbReference type="GO" id="GO:0006606">
    <property type="term" value="P:protein import into nucleus"/>
    <property type="evidence" value="ECO:0007669"/>
    <property type="project" value="TreeGrafter"/>
</dbReference>
<protein>
    <submittedName>
        <fullName evidence="4">Nuclear import receptor</fullName>
    </submittedName>
</protein>
<evidence type="ECO:0000256" key="2">
    <source>
        <dbReference type="ARBA" id="ARBA00025147"/>
    </source>
</evidence>
<dbReference type="EMBL" id="QVQW01000015">
    <property type="protein sequence ID" value="RKU46204.1"/>
    <property type="molecule type" value="Genomic_DNA"/>
</dbReference>
<evidence type="ECO:0000259" key="3">
    <source>
        <dbReference type="SMART" id="SM00913"/>
    </source>
</evidence>
<dbReference type="InterPro" id="IPR016024">
    <property type="entry name" value="ARM-type_fold"/>
</dbReference>
<dbReference type="SUPFAM" id="SSF48371">
    <property type="entry name" value="ARM repeat"/>
    <property type="match status" value="1"/>
</dbReference>
<dbReference type="FunFam" id="1.25.10.10:FF:000266">
    <property type="entry name" value="mRNA transport regulator MTR10"/>
    <property type="match status" value="1"/>
</dbReference>
<gene>
    <name evidence="4" type="primary">MTR10</name>
    <name evidence="4" type="ORF">DL546_001448</name>
</gene>
<dbReference type="InterPro" id="IPR001494">
    <property type="entry name" value="Importin-beta_N"/>
</dbReference>
<dbReference type="GO" id="GO:0005737">
    <property type="term" value="C:cytoplasm"/>
    <property type="evidence" value="ECO:0007669"/>
    <property type="project" value="TreeGrafter"/>
</dbReference>
<keyword evidence="4" id="KW-0675">Receptor</keyword>
<accession>A0A420YEL1</accession>